<evidence type="ECO:0000259" key="5">
    <source>
        <dbReference type="PROSITE" id="PS50931"/>
    </source>
</evidence>
<evidence type="ECO:0000313" key="6">
    <source>
        <dbReference type="EMBL" id="THV10575.1"/>
    </source>
</evidence>
<keyword evidence="3" id="KW-0238">DNA-binding</keyword>
<dbReference type="EMBL" id="STGT01000007">
    <property type="protein sequence ID" value="THV10575.1"/>
    <property type="molecule type" value="Genomic_DNA"/>
</dbReference>
<dbReference type="Proteomes" id="UP000309667">
    <property type="component" value="Unassembled WGS sequence"/>
</dbReference>
<sequence length="305" mass="33853">MELRQLSYFVAVAEELHFGRAAMRVNIAQPALSTQVQALEKGLGVQLLVRSTRKVELTRAGEVFYDRCVRMLGELDLSAEMARAAGGLTMREIRIGTIYPATTGVLPAFLARIGRKFPDIRLHVSNGSTADIIRQLECGKLNLGFIRPVENIGSLRFFSIAHERYLLAVPRDNPLALRQEVTIEDLRSERIIAFKRQNLSYTERYFSEAFEEHGLNDNVAYTCDDTFSLISLVASGLGVGFAPEWTAELPGRDVVLKKVTGIDLKIGLGVAWSKEDPTAARDDIIDIARTLGRGGRLHGTHLDSR</sequence>
<dbReference type="SUPFAM" id="SSF46785">
    <property type="entry name" value="Winged helix' DNA-binding domain"/>
    <property type="match status" value="1"/>
</dbReference>
<dbReference type="Gene3D" id="1.10.10.10">
    <property type="entry name" value="Winged helix-like DNA-binding domain superfamily/Winged helix DNA-binding domain"/>
    <property type="match status" value="1"/>
</dbReference>
<protein>
    <submittedName>
        <fullName evidence="6">LysR family transcriptional regulator</fullName>
    </submittedName>
</protein>
<dbReference type="RefSeq" id="WP_136560351.1">
    <property type="nucleotide sequence ID" value="NZ_STGT01000007.1"/>
</dbReference>
<organism evidence="6 7">
    <name type="scientific">Rhizobium rhizophilum</name>
    <dbReference type="NCBI Taxonomy" id="1850373"/>
    <lineage>
        <taxon>Bacteria</taxon>
        <taxon>Pseudomonadati</taxon>
        <taxon>Pseudomonadota</taxon>
        <taxon>Alphaproteobacteria</taxon>
        <taxon>Hyphomicrobiales</taxon>
        <taxon>Rhizobiaceae</taxon>
        <taxon>Rhizobium/Agrobacterium group</taxon>
        <taxon>Rhizobium</taxon>
    </lineage>
</organism>
<keyword evidence="4" id="KW-0804">Transcription</keyword>
<dbReference type="InterPro" id="IPR036388">
    <property type="entry name" value="WH-like_DNA-bd_sf"/>
</dbReference>
<dbReference type="InterPro" id="IPR036390">
    <property type="entry name" value="WH_DNA-bd_sf"/>
</dbReference>
<dbReference type="InterPro" id="IPR005119">
    <property type="entry name" value="LysR_subst-bd"/>
</dbReference>
<evidence type="ECO:0000256" key="1">
    <source>
        <dbReference type="ARBA" id="ARBA00009437"/>
    </source>
</evidence>
<dbReference type="Pfam" id="PF00126">
    <property type="entry name" value="HTH_1"/>
    <property type="match status" value="1"/>
</dbReference>
<evidence type="ECO:0000256" key="4">
    <source>
        <dbReference type="ARBA" id="ARBA00023163"/>
    </source>
</evidence>
<reference evidence="6 7" key="1">
    <citation type="submission" date="2019-04" db="EMBL/GenBank/DDBJ databases">
        <title>Genome sequence of strain 7209-2.</title>
        <authorList>
            <person name="Gao J."/>
            <person name="Sun J."/>
        </authorList>
    </citation>
    <scope>NUCLEOTIDE SEQUENCE [LARGE SCALE GENOMIC DNA]</scope>
    <source>
        <strain evidence="6 7">7209-2</strain>
    </source>
</reference>
<dbReference type="PANTHER" id="PTHR30346:SF0">
    <property type="entry name" value="HCA OPERON TRANSCRIPTIONAL ACTIVATOR HCAR"/>
    <property type="match status" value="1"/>
</dbReference>
<evidence type="ECO:0000313" key="7">
    <source>
        <dbReference type="Proteomes" id="UP000309667"/>
    </source>
</evidence>
<dbReference type="Pfam" id="PF03466">
    <property type="entry name" value="LysR_substrate"/>
    <property type="match status" value="1"/>
</dbReference>
<dbReference type="CDD" id="cd08414">
    <property type="entry name" value="PBP2_LTTR_aromatics_like"/>
    <property type="match status" value="1"/>
</dbReference>
<dbReference type="PRINTS" id="PR00039">
    <property type="entry name" value="HTHLYSR"/>
</dbReference>
<dbReference type="PROSITE" id="PS50931">
    <property type="entry name" value="HTH_LYSR"/>
    <property type="match status" value="1"/>
</dbReference>
<dbReference type="PANTHER" id="PTHR30346">
    <property type="entry name" value="TRANSCRIPTIONAL DUAL REGULATOR HCAR-RELATED"/>
    <property type="match status" value="1"/>
</dbReference>
<keyword evidence="7" id="KW-1185">Reference proteome</keyword>
<proteinExistence type="inferred from homology"/>
<comment type="caution">
    <text evidence="6">The sequence shown here is derived from an EMBL/GenBank/DDBJ whole genome shotgun (WGS) entry which is preliminary data.</text>
</comment>
<dbReference type="InterPro" id="IPR000847">
    <property type="entry name" value="LysR_HTH_N"/>
</dbReference>
<dbReference type="Gene3D" id="3.40.190.10">
    <property type="entry name" value="Periplasmic binding protein-like II"/>
    <property type="match status" value="2"/>
</dbReference>
<accession>A0ABY2QR39</accession>
<evidence type="ECO:0000256" key="3">
    <source>
        <dbReference type="ARBA" id="ARBA00023125"/>
    </source>
</evidence>
<feature type="domain" description="HTH lysR-type" evidence="5">
    <location>
        <begin position="1"/>
        <end position="58"/>
    </location>
</feature>
<name>A0ABY2QR39_9HYPH</name>
<keyword evidence="2" id="KW-0805">Transcription regulation</keyword>
<evidence type="ECO:0000256" key="2">
    <source>
        <dbReference type="ARBA" id="ARBA00023015"/>
    </source>
</evidence>
<comment type="similarity">
    <text evidence="1">Belongs to the LysR transcriptional regulatory family.</text>
</comment>
<dbReference type="SUPFAM" id="SSF53850">
    <property type="entry name" value="Periplasmic binding protein-like II"/>
    <property type="match status" value="1"/>
</dbReference>
<gene>
    <name evidence="6" type="ORF">E9677_22740</name>
</gene>